<name>A0ABS7QT80_9ACTN</name>
<dbReference type="RefSeq" id="WP_222978564.1">
    <property type="nucleotide sequence ID" value="NZ_JAINVZ010000010.1"/>
</dbReference>
<accession>A0ABS7QT80</accession>
<organism evidence="2 3">
    <name type="scientific">Streptantibioticus parmotrematis</name>
    <dbReference type="NCBI Taxonomy" id="2873249"/>
    <lineage>
        <taxon>Bacteria</taxon>
        <taxon>Bacillati</taxon>
        <taxon>Actinomycetota</taxon>
        <taxon>Actinomycetes</taxon>
        <taxon>Kitasatosporales</taxon>
        <taxon>Streptomycetaceae</taxon>
        <taxon>Streptantibioticus</taxon>
    </lineage>
</organism>
<protein>
    <submittedName>
        <fullName evidence="2">Uncharacterized protein</fullName>
    </submittedName>
</protein>
<evidence type="ECO:0000313" key="3">
    <source>
        <dbReference type="Proteomes" id="UP001198565"/>
    </source>
</evidence>
<sequence length="225" mass="23447">MTINGLAAPELSEYWSLREDTHAESGAGPDGPLVVKTPDGELRVPRPSGLLREAVRRMLLGSVSLRNVVHDFPGYNTPEEAPGEGARELRSELAQLGAVTVRTLALGAEPLLSVIPQAPGAHLVPRPLPYRGRVRLVRSAAVRYEGAGAVLEAPGARFRAEFHRPEAFRLLAGVGTEGVYDPAGLLALTEPALPGPAVAAALAYLTAAGLAEVTAARPPGGPRGA</sequence>
<gene>
    <name evidence="2" type="ORF">K7472_16150</name>
</gene>
<dbReference type="EMBL" id="JAINVZ010000010">
    <property type="protein sequence ID" value="MBY8886387.1"/>
    <property type="molecule type" value="Genomic_DNA"/>
</dbReference>
<keyword evidence="3" id="KW-1185">Reference proteome</keyword>
<proteinExistence type="predicted"/>
<feature type="region of interest" description="Disordered" evidence="1">
    <location>
        <begin position="21"/>
        <end position="41"/>
    </location>
</feature>
<evidence type="ECO:0000313" key="2">
    <source>
        <dbReference type="EMBL" id="MBY8886387.1"/>
    </source>
</evidence>
<dbReference type="Proteomes" id="UP001198565">
    <property type="component" value="Unassembled WGS sequence"/>
</dbReference>
<comment type="caution">
    <text evidence="2">The sequence shown here is derived from an EMBL/GenBank/DDBJ whole genome shotgun (WGS) entry which is preliminary data.</text>
</comment>
<evidence type="ECO:0000256" key="1">
    <source>
        <dbReference type="SAM" id="MobiDB-lite"/>
    </source>
</evidence>
<reference evidence="2 3" key="1">
    <citation type="submission" date="2021-08" db="EMBL/GenBank/DDBJ databases">
        <title>Streptomyces sp. PTM05 isolated from lichen.</title>
        <authorList>
            <person name="Somphong A."/>
            <person name="Phongsopitanun W."/>
            <person name="Tanasupawat S."/>
        </authorList>
    </citation>
    <scope>NUCLEOTIDE SEQUENCE [LARGE SCALE GENOMIC DNA]</scope>
    <source>
        <strain evidence="2 3">Ptm05</strain>
    </source>
</reference>